<organism evidence="1 2">
    <name type="scientific">Geobacillus icigianus</name>
    <dbReference type="NCBI Taxonomy" id="1430331"/>
    <lineage>
        <taxon>Bacteria</taxon>
        <taxon>Bacillati</taxon>
        <taxon>Bacillota</taxon>
        <taxon>Bacilli</taxon>
        <taxon>Bacillales</taxon>
        <taxon>Anoxybacillaceae</taxon>
        <taxon>Geobacillus</taxon>
    </lineage>
</organism>
<dbReference type="EMBL" id="JPYA02000006">
    <property type="protein sequence ID" value="MEB3752507.1"/>
    <property type="molecule type" value="Genomic_DNA"/>
</dbReference>
<sequence length="84" mass="10292">MKQTRIVEYENMPVRYHPDLCPVCKHFTGETCRIHVSNVERRTTITQTYCIRKIDFKFPYKSKKRCQLQEQYAQPFYVQRLDEE</sequence>
<evidence type="ECO:0000313" key="2">
    <source>
        <dbReference type="Proteomes" id="UP000029267"/>
    </source>
</evidence>
<keyword evidence="2" id="KW-1185">Reference proteome</keyword>
<dbReference type="Proteomes" id="UP000029267">
    <property type="component" value="Unassembled WGS sequence"/>
</dbReference>
<evidence type="ECO:0000313" key="1">
    <source>
        <dbReference type="EMBL" id="MEB3752507.1"/>
    </source>
</evidence>
<gene>
    <name evidence="1" type="ORF">EP10_003422</name>
</gene>
<accession>A0ABU6BKX6</accession>
<evidence type="ECO:0008006" key="3">
    <source>
        <dbReference type="Google" id="ProtNLM"/>
    </source>
</evidence>
<reference evidence="1 2" key="1">
    <citation type="journal article" date="2014" name="Genome Announc.">
        <title>Draft Genome Sequence of Geobacillus icigianus Strain G1w1T Isolated from Hot Springs in the Valley of Geysers, Kamchatka (Russian Federation).</title>
        <authorList>
            <person name="Bryanskaya A.V."/>
            <person name="Rozanov A.S."/>
            <person name="Logacheva M.D."/>
            <person name="Kotenko A.V."/>
            <person name="Peltek S.E."/>
        </authorList>
    </citation>
    <scope>NUCLEOTIDE SEQUENCE [LARGE SCALE GENOMIC DNA]</scope>
    <source>
        <strain evidence="1 2">G1w1</strain>
    </source>
</reference>
<proteinExistence type="predicted"/>
<comment type="caution">
    <text evidence="1">The sequence shown here is derived from an EMBL/GenBank/DDBJ whole genome shotgun (WGS) entry which is preliminary data.</text>
</comment>
<name>A0ABU6BKX6_9BACL</name>
<protein>
    <recommendedName>
        <fullName evidence="3">Transposase</fullName>
    </recommendedName>
</protein>